<feature type="region of interest" description="Disordered" evidence="1">
    <location>
        <begin position="1"/>
        <end position="45"/>
    </location>
</feature>
<name>A0A915KQR9_ROMCU</name>
<reference evidence="3" key="1">
    <citation type="submission" date="2022-11" db="UniProtKB">
        <authorList>
            <consortium name="WormBaseParasite"/>
        </authorList>
    </citation>
    <scope>IDENTIFICATION</scope>
</reference>
<evidence type="ECO:0000313" key="3">
    <source>
        <dbReference type="WBParaSite" id="nRc.2.0.1.t41237-RA"/>
    </source>
</evidence>
<feature type="region of interest" description="Disordered" evidence="1">
    <location>
        <begin position="63"/>
        <end position="123"/>
    </location>
</feature>
<protein>
    <submittedName>
        <fullName evidence="3">Uncharacterized protein</fullName>
    </submittedName>
</protein>
<dbReference type="AlphaFoldDB" id="A0A915KQR9"/>
<evidence type="ECO:0000256" key="1">
    <source>
        <dbReference type="SAM" id="MobiDB-lite"/>
    </source>
</evidence>
<feature type="compositionally biased region" description="Basic and acidic residues" evidence="1">
    <location>
        <begin position="8"/>
        <end position="23"/>
    </location>
</feature>
<dbReference type="WBParaSite" id="nRc.2.0.1.t41237-RA">
    <property type="protein sequence ID" value="nRc.2.0.1.t41237-RA"/>
    <property type="gene ID" value="nRc.2.0.1.g41237"/>
</dbReference>
<organism evidence="2 3">
    <name type="scientific">Romanomermis culicivorax</name>
    <name type="common">Nematode worm</name>
    <dbReference type="NCBI Taxonomy" id="13658"/>
    <lineage>
        <taxon>Eukaryota</taxon>
        <taxon>Metazoa</taxon>
        <taxon>Ecdysozoa</taxon>
        <taxon>Nematoda</taxon>
        <taxon>Enoplea</taxon>
        <taxon>Dorylaimia</taxon>
        <taxon>Mermithida</taxon>
        <taxon>Mermithoidea</taxon>
        <taxon>Mermithidae</taxon>
        <taxon>Romanomermis</taxon>
    </lineage>
</organism>
<evidence type="ECO:0000313" key="2">
    <source>
        <dbReference type="Proteomes" id="UP000887565"/>
    </source>
</evidence>
<sequence>MQQQEEIEYQKAHKTRSTDEPHARRTTLPSTSHTEWGKTPSKHTTCCREQYAQPKAWEMACQTSSRTGVTAQQKVTMTKSAAPPQQTPPDRPSDSHPSRQESHHHDNCHHQATRHSPRQDTGT</sequence>
<keyword evidence="2" id="KW-1185">Reference proteome</keyword>
<feature type="compositionally biased region" description="Polar residues" evidence="1">
    <location>
        <begin position="63"/>
        <end position="79"/>
    </location>
</feature>
<proteinExistence type="predicted"/>
<dbReference type="Proteomes" id="UP000887565">
    <property type="component" value="Unplaced"/>
</dbReference>
<feature type="compositionally biased region" description="Basic and acidic residues" evidence="1">
    <location>
        <begin position="91"/>
        <end position="109"/>
    </location>
</feature>
<accession>A0A915KQR9</accession>